<keyword evidence="2" id="KW-0378">Hydrolase</keyword>
<keyword evidence="3" id="KW-1185">Reference proteome</keyword>
<dbReference type="GO" id="GO:0016787">
    <property type="term" value="F:hydrolase activity"/>
    <property type="evidence" value="ECO:0007669"/>
    <property type="project" value="UniProtKB-KW"/>
</dbReference>
<dbReference type="InterPro" id="IPR000383">
    <property type="entry name" value="Xaa-Pro-like_dom"/>
</dbReference>
<dbReference type="PANTHER" id="PTHR43265:SF1">
    <property type="entry name" value="ESTERASE ESTD"/>
    <property type="match status" value="1"/>
</dbReference>
<dbReference type="Gene3D" id="3.40.50.1820">
    <property type="entry name" value="alpha/beta hydrolase"/>
    <property type="match status" value="1"/>
</dbReference>
<evidence type="ECO:0000313" key="2">
    <source>
        <dbReference type="EMBL" id="MFF8275363.1"/>
    </source>
</evidence>
<evidence type="ECO:0000313" key="3">
    <source>
        <dbReference type="Proteomes" id="UP001603013"/>
    </source>
</evidence>
<name>A0ABW6Y6C9_9ACTN</name>
<gene>
    <name evidence="2" type="ORF">ACF05T_04470</name>
</gene>
<dbReference type="SUPFAM" id="SSF53474">
    <property type="entry name" value="alpha/beta-Hydrolases"/>
    <property type="match status" value="1"/>
</dbReference>
<dbReference type="EC" id="3.4.-.-" evidence="2"/>
<dbReference type="RefSeq" id="WP_391933065.1">
    <property type="nucleotide sequence ID" value="NZ_JBIBSM010000002.1"/>
</dbReference>
<comment type="caution">
    <text evidence="2">The sequence shown here is derived from an EMBL/GenBank/DDBJ whole genome shotgun (WGS) entry which is preliminary data.</text>
</comment>
<dbReference type="Pfam" id="PF02129">
    <property type="entry name" value="Peptidase_S15"/>
    <property type="match status" value="1"/>
</dbReference>
<dbReference type="InterPro" id="IPR029058">
    <property type="entry name" value="AB_hydrolase_fold"/>
</dbReference>
<dbReference type="Proteomes" id="UP001603013">
    <property type="component" value="Unassembled WGS sequence"/>
</dbReference>
<protein>
    <submittedName>
        <fullName evidence="2">Alpha/beta hydrolase family protein</fullName>
        <ecNumber evidence="2">3.4.-.-</ecNumber>
    </submittedName>
</protein>
<proteinExistence type="predicted"/>
<dbReference type="InterPro" id="IPR053145">
    <property type="entry name" value="AB_hydrolase_Est10"/>
</dbReference>
<sequence length="356" mass="38741">MATKPQRRTSVCRRAARAALAALVALAVVAAGLGGLVVWQNTYDLREEAVTVRYGGRTLHAVLALPERGKGPFPLVVVAHGDGPVDATHDGFYRPMWESFARAGYASLSWNKPGVGGAPGDWLDQTMEDRAQEAADAIAWARQRPDVDGRRIGLWGASQAGWVLPKIAAKDGRIRFAIAVSPAVNWHRQGRYNLIAELRRDGASDAEVAAALRRRETGLKLLGRGATYEEYVRAVGDPQGMTAARWRFVSKNHTADARADLPALRGVPVLLVLAGHDVNVDTADTEAAYRRLLPAPSLRVTHYPDATHGLVRHDVERSSLRLTLTALCAPRALFAEGFLADQRQFLSSLDTEGPRR</sequence>
<evidence type="ECO:0000259" key="1">
    <source>
        <dbReference type="Pfam" id="PF02129"/>
    </source>
</evidence>
<dbReference type="PANTHER" id="PTHR43265">
    <property type="entry name" value="ESTERASE ESTD"/>
    <property type="match status" value="1"/>
</dbReference>
<accession>A0ABW6Y6C9</accession>
<dbReference type="EMBL" id="JBIBSM010000002">
    <property type="protein sequence ID" value="MFF8275363.1"/>
    <property type="molecule type" value="Genomic_DNA"/>
</dbReference>
<organism evidence="2 3">
    <name type="scientific">Streptomyces lateritius</name>
    <dbReference type="NCBI Taxonomy" id="67313"/>
    <lineage>
        <taxon>Bacteria</taxon>
        <taxon>Bacillati</taxon>
        <taxon>Actinomycetota</taxon>
        <taxon>Actinomycetes</taxon>
        <taxon>Kitasatosporales</taxon>
        <taxon>Streptomycetaceae</taxon>
        <taxon>Streptomyces</taxon>
    </lineage>
</organism>
<feature type="domain" description="Xaa-Pro dipeptidyl-peptidase-like" evidence="1">
    <location>
        <begin position="56"/>
        <end position="291"/>
    </location>
</feature>
<reference evidence="2 3" key="1">
    <citation type="submission" date="2024-10" db="EMBL/GenBank/DDBJ databases">
        <title>The Natural Products Discovery Center: Release of the First 8490 Sequenced Strains for Exploring Actinobacteria Biosynthetic Diversity.</title>
        <authorList>
            <person name="Kalkreuter E."/>
            <person name="Kautsar S.A."/>
            <person name="Yang D."/>
            <person name="Bader C.D."/>
            <person name="Teijaro C.N."/>
            <person name="Fluegel L."/>
            <person name="Davis C.M."/>
            <person name="Simpson J.R."/>
            <person name="Lauterbach L."/>
            <person name="Steele A.D."/>
            <person name="Gui C."/>
            <person name="Meng S."/>
            <person name="Li G."/>
            <person name="Viehrig K."/>
            <person name="Ye F."/>
            <person name="Su P."/>
            <person name="Kiefer A.F."/>
            <person name="Nichols A."/>
            <person name="Cepeda A.J."/>
            <person name="Yan W."/>
            <person name="Fan B."/>
            <person name="Jiang Y."/>
            <person name="Adhikari A."/>
            <person name="Zheng C.-J."/>
            <person name="Schuster L."/>
            <person name="Cowan T.M."/>
            <person name="Smanski M.J."/>
            <person name="Chevrette M.G."/>
            <person name="De Carvalho L.P.S."/>
            <person name="Shen B."/>
        </authorList>
    </citation>
    <scope>NUCLEOTIDE SEQUENCE [LARGE SCALE GENOMIC DNA]</scope>
    <source>
        <strain evidence="2 3">NPDC015755</strain>
    </source>
</reference>